<accession>A0A0L0HJ13</accession>
<dbReference type="VEuPathDB" id="FungiDB:SPPG_04163"/>
<dbReference type="eggNOG" id="KOG3346">
    <property type="taxonomic scope" value="Eukaryota"/>
</dbReference>
<dbReference type="SUPFAM" id="SSF49777">
    <property type="entry name" value="PEBP-like"/>
    <property type="match status" value="1"/>
</dbReference>
<name>A0A0L0HJ13_SPIPD</name>
<dbReference type="EMBL" id="KQ257455">
    <property type="protein sequence ID" value="KND01072.1"/>
    <property type="molecule type" value="Genomic_DNA"/>
</dbReference>
<dbReference type="Pfam" id="PF01161">
    <property type="entry name" value="PBP"/>
    <property type="match status" value="1"/>
</dbReference>
<organism evidence="2 3">
    <name type="scientific">Spizellomyces punctatus (strain DAOM BR117)</name>
    <dbReference type="NCBI Taxonomy" id="645134"/>
    <lineage>
        <taxon>Eukaryota</taxon>
        <taxon>Fungi</taxon>
        <taxon>Fungi incertae sedis</taxon>
        <taxon>Chytridiomycota</taxon>
        <taxon>Chytridiomycota incertae sedis</taxon>
        <taxon>Chytridiomycetes</taxon>
        <taxon>Spizellomycetales</taxon>
        <taxon>Spizellomycetaceae</taxon>
        <taxon>Spizellomyces</taxon>
    </lineage>
</organism>
<dbReference type="Gene3D" id="3.90.280.10">
    <property type="entry name" value="PEBP-like"/>
    <property type="match status" value="1"/>
</dbReference>
<dbReference type="Proteomes" id="UP000053201">
    <property type="component" value="Unassembled WGS sequence"/>
</dbReference>
<dbReference type="STRING" id="645134.A0A0L0HJ13"/>
<evidence type="ECO:0000313" key="3">
    <source>
        <dbReference type="Proteomes" id="UP000053201"/>
    </source>
</evidence>
<dbReference type="GeneID" id="27687630"/>
<evidence type="ECO:0000313" key="2">
    <source>
        <dbReference type="EMBL" id="KND01072.1"/>
    </source>
</evidence>
<dbReference type="CDD" id="cd00866">
    <property type="entry name" value="PEBP_euk"/>
    <property type="match status" value="1"/>
</dbReference>
<sequence>MSLVSWRRGPALLRQTCAATSFRRAYATVGADRAYDLALQVLESERNAVRTQIAELERQEKDGKIGEKEQINLTKKRVELAYSDLANHAAFASGEVDLTKDVFASMHHRRWRSFLVPQLLKLEEEHRVIGDALPARIAPEVNFEVNFQNTKWLCPYGQPVPPVWTLYSPELIITTGDDKLRHFTIALVDLDRPELETQSYEEWCHWLVTDIPVQNRLVIPGGSSPLLQPASDSVQKSLAGATFVPSQPAQEPNIPGNVVFPYVPAHPPASNPRKVHRYFFAVLEQPTPSLKIDMESVKQQAIAVAEQLKKREGKKDIPMWQKSVEGEGEKKLMVRERGVLFPTTKFINQYGLELKGHGFFTAGWDIHTPAVFSRLGIHEPVYGKIGNQTPTETVRQLETATELAASLPAPLASLSTQALRSLNYAERPRVAPARLATQRGLEAEARRDKEAAAGRKKGKKEVARPPAGLKKTPRLTALGAAAMVRTKEGDIAQGYKGELVRSVKEKRYRYKNV</sequence>
<feature type="region of interest" description="Disordered" evidence="1">
    <location>
        <begin position="435"/>
        <end position="474"/>
    </location>
</feature>
<evidence type="ECO:0000256" key="1">
    <source>
        <dbReference type="SAM" id="MobiDB-lite"/>
    </source>
</evidence>
<proteinExistence type="predicted"/>
<protein>
    <submittedName>
        <fullName evidence="2">Uncharacterized protein</fullName>
    </submittedName>
</protein>
<keyword evidence="3" id="KW-1185">Reference proteome</keyword>
<feature type="compositionally biased region" description="Basic and acidic residues" evidence="1">
    <location>
        <begin position="441"/>
        <end position="453"/>
    </location>
</feature>
<dbReference type="Gene3D" id="1.20.58.1180">
    <property type="match status" value="1"/>
</dbReference>
<dbReference type="InterPro" id="IPR036610">
    <property type="entry name" value="PEBP-like_sf"/>
</dbReference>
<dbReference type="InParanoid" id="A0A0L0HJ13"/>
<dbReference type="PANTHER" id="PTHR11362">
    <property type="entry name" value="PHOSPHATIDYLETHANOLAMINE-BINDING PROTEIN"/>
    <property type="match status" value="1"/>
</dbReference>
<dbReference type="AlphaFoldDB" id="A0A0L0HJ13"/>
<gene>
    <name evidence="2" type="ORF">SPPG_04163</name>
</gene>
<dbReference type="OrthoDB" id="2153661at2759"/>
<reference evidence="2 3" key="1">
    <citation type="submission" date="2009-08" db="EMBL/GenBank/DDBJ databases">
        <title>The Genome Sequence of Spizellomyces punctatus strain DAOM BR117.</title>
        <authorList>
            <consortium name="The Broad Institute Genome Sequencing Platform"/>
            <person name="Russ C."/>
            <person name="Cuomo C."/>
            <person name="Shea T."/>
            <person name="Young S.K."/>
            <person name="Zeng Q."/>
            <person name="Koehrsen M."/>
            <person name="Haas B."/>
            <person name="Borodovsky M."/>
            <person name="Guigo R."/>
            <person name="Alvarado L."/>
            <person name="Berlin A."/>
            <person name="Bochicchio J."/>
            <person name="Borenstein D."/>
            <person name="Chapman S."/>
            <person name="Chen Z."/>
            <person name="Engels R."/>
            <person name="Freedman E."/>
            <person name="Gellesch M."/>
            <person name="Goldberg J."/>
            <person name="Griggs A."/>
            <person name="Gujja S."/>
            <person name="Heiman D."/>
            <person name="Hepburn T."/>
            <person name="Howarth C."/>
            <person name="Jen D."/>
            <person name="Larson L."/>
            <person name="Lewis B."/>
            <person name="Mehta T."/>
            <person name="Park D."/>
            <person name="Pearson M."/>
            <person name="Roberts A."/>
            <person name="Saif S."/>
            <person name="Shenoy N."/>
            <person name="Sisk P."/>
            <person name="Stolte C."/>
            <person name="Sykes S."/>
            <person name="Thomson T."/>
            <person name="Walk T."/>
            <person name="White J."/>
            <person name="Yandava C."/>
            <person name="Burger G."/>
            <person name="Gray M.W."/>
            <person name="Holland P.W.H."/>
            <person name="King N."/>
            <person name="Lang F.B.F."/>
            <person name="Roger A.J."/>
            <person name="Ruiz-Trillo I."/>
            <person name="Lander E."/>
            <person name="Nusbaum C."/>
        </authorList>
    </citation>
    <scope>NUCLEOTIDE SEQUENCE [LARGE SCALE GENOMIC DNA]</scope>
    <source>
        <strain evidence="2 3">DAOM BR117</strain>
    </source>
</reference>
<dbReference type="RefSeq" id="XP_016609111.1">
    <property type="nucleotide sequence ID" value="XM_016752411.1"/>
</dbReference>
<dbReference type="InterPro" id="IPR008914">
    <property type="entry name" value="PEBP"/>
</dbReference>
<dbReference type="InterPro" id="IPR035810">
    <property type="entry name" value="PEBP_euk"/>
</dbReference>
<dbReference type="PANTHER" id="PTHR11362:SF82">
    <property type="entry name" value="PHOSPHATIDYLETHANOLAMINE-BINDING PROTEIN 4"/>
    <property type="match status" value="1"/>
</dbReference>